<proteinExistence type="predicted"/>
<sequence>MAQCETQTMPVLPLSPPSSASSPEKPPWEPSSCLRGEITTRRFELPKSNIALSANGSAIYGIDEKPTRRIISHDFEQHKKWENSASQDRQCSKPQGQRFAASAEWQQQHQRRRSQQAAEEDEKQAQHALDSLAGFLHQLPEYHTSSANPLATRPQTAAAADADADATSSSNANDGGASRPQSPELCEKAQRAHDLHSHLTTGSLEPAPGQADEEEEERLQNARALLAAALAEECRKQQQVEQLERQLLLEYPHGLPKRLQKELQQQGVQLPSLGFGCAHTVPSRETAYTSTS</sequence>
<evidence type="ECO:0000256" key="1">
    <source>
        <dbReference type="SAM" id="MobiDB-lite"/>
    </source>
</evidence>
<feature type="compositionally biased region" description="Basic and acidic residues" evidence="1">
    <location>
        <begin position="185"/>
        <end position="197"/>
    </location>
</feature>
<keyword evidence="3" id="KW-1185">Reference proteome</keyword>
<feature type="compositionally biased region" description="Low complexity" evidence="1">
    <location>
        <begin position="156"/>
        <end position="174"/>
    </location>
</feature>
<accession>A0A383VQT4</accession>
<dbReference type="AlphaFoldDB" id="A0A383VQT4"/>
<feature type="region of interest" description="Disordered" evidence="1">
    <location>
        <begin position="76"/>
        <end position="97"/>
    </location>
</feature>
<protein>
    <submittedName>
        <fullName evidence="2">Uncharacterized protein</fullName>
    </submittedName>
</protein>
<dbReference type="Proteomes" id="UP000256970">
    <property type="component" value="Unassembled WGS sequence"/>
</dbReference>
<name>A0A383VQT4_TETOB</name>
<feature type="compositionally biased region" description="Polar residues" evidence="1">
    <location>
        <begin position="83"/>
        <end position="95"/>
    </location>
</feature>
<feature type="region of interest" description="Disordered" evidence="1">
    <location>
        <begin position="1"/>
        <end position="35"/>
    </location>
</feature>
<feature type="region of interest" description="Disordered" evidence="1">
    <location>
        <begin position="145"/>
        <end position="216"/>
    </location>
</feature>
<gene>
    <name evidence="2" type="ORF">BQ4739_LOCUS7628</name>
</gene>
<feature type="compositionally biased region" description="Polar residues" evidence="1">
    <location>
        <begin position="145"/>
        <end position="155"/>
    </location>
</feature>
<evidence type="ECO:0000313" key="2">
    <source>
        <dbReference type="EMBL" id="SZX67209.1"/>
    </source>
</evidence>
<evidence type="ECO:0000313" key="3">
    <source>
        <dbReference type="Proteomes" id="UP000256970"/>
    </source>
</evidence>
<reference evidence="2 3" key="1">
    <citation type="submission" date="2016-10" db="EMBL/GenBank/DDBJ databases">
        <authorList>
            <person name="Cai Z."/>
        </authorList>
    </citation>
    <scope>NUCLEOTIDE SEQUENCE [LARGE SCALE GENOMIC DNA]</scope>
</reference>
<organism evidence="2 3">
    <name type="scientific">Tetradesmus obliquus</name>
    <name type="common">Green alga</name>
    <name type="synonym">Acutodesmus obliquus</name>
    <dbReference type="NCBI Taxonomy" id="3088"/>
    <lineage>
        <taxon>Eukaryota</taxon>
        <taxon>Viridiplantae</taxon>
        <taxon>Chlorophyta</taxon>
        <taxon>core chlorophytes</taxon>
        <taxon>Chlorophyceae</taxon>
        <taxon>CS clade</taxon>
        <taxon>Sphaeropleales</taxon>
        <taxon>Scenedesmaceae</taxon>
        <taxon>Tetradesmus</taxon>
    </lineage>
</organism>
<dbReference type="EMBL" id="FNXT01000778">
    <property type="protein sequence ID" value="SZX67209.1"/>
    <property type="molecule type" value="Genomic_DNA"/>
</dbReference>